<dbReference type="InterPro" id="IPR000835">
    <property type="entry name" value="HTH_MarR-typ"/>
</dbReference>
<accession>A0ABU0C4Q1</accession>
<dbReference type="SUPFAM" id="SSF46785">
    <property type="entry name" value="Winged helix' DNA-binding domain"/>
    <property type="match status" value="1"/>
</dbReference>
<feature type="domain" description="HTH marR-type" evidence="1">
    <location>
        <begin position="11"/>
        <end position="145"/>
    </location>
</feature>
<dbReference type="Proteomes" id="UP001230253">
    <property type="component" value="Unassembled WGS sequence"/>
</dbReference>
<proteinExistence type="predicted"/>
<reference evidence="2 3" key="1">
    <citation type="submission" date="2023-07" db="EMBL/GenBank/DDBJ databases">
        <title>Genomic Encyclopedia of Type Strains, Phase IV (KMG-IV): sequencing the most valuable type-strain genomes for metagenomic binning, comparative biology and taxonomic classification.</title>
        <authorList>
            <person name="Goeker M."/>
        </authorList>
    </citation>
    <scope>NUCLEOTIDE SEQUENCE [LARGE SCALE GENOMIC DNA]</scope>
    <source>
        <strain evidence="2 3">DSM 11549</strain>
    </source>
</reference>
<dbReference type="PRINTS" id="PR00598">
    <property type="entry name" value="HTHMARR"/>
</dbReference>
<dbReference type="PROSITE" id="PS50995">
    <property type="entry name" value="HTH_MARR_2"/>
    <property type="match status" value="1"/>
</dbReference>
<dbReference type="SMART" id="SM00347">
    <property type="entry name" value="HTH_MARR"/>
    <property type="match status" value="1"/>
</dbReference>
<dbReference type="InterPro" id="IPR036388">
    <property type="entry name" value="WH-like_DNA-bd_sf"/>
</dbReference>
<dbReference type="EMBL" id="JAUSUK010000001">
    <property type="protein sequence ID" value="MDQ0325148.1"/>
    <property type="molecule type" value="Genomic_DNA"/>
</dbReference>
<sequence length="162" mass="17576">MPEDVVRALGFLCLGTRLRRIGERLQADTDAILATKELAINASHYPYLASLDRLGSMTLGDLAEAVGVSQPGATRAVNQLIGQGLLKAEASLQDRRCKIVDLTDEGRQLVEAGKSEVWPRIEAAVADLCRDLRGPLLQQLAELEDGLAEASLARRTEGRSER</sequence>
<evidence type="ECO:0000313" key="2">
    <source>
        <dbReference type="EMBL" id="MDQ0325148.1"/>
    </source>
</evidence>
<keyword evidence="3" id="KW-1185">Reference proteome</keyword>
<dbReference type="GO" id="GO:0003677">
    <property type="term" value="F:DNA binding"/>
    <property type="evidence" value="ECO:0007669"/>
    <property type="project" value="UniProtKB-KW"/>
</dbReference>
<gene>
    <name evidence="2" type="ORF">J2R99_000997</name>
</gene>
<evidence type="ECO:0000313" key="3">
    <source>
        <dbReference type="Proteomes" id="UP001230253"/>
    </source>
</evidence>
<dbReference type="PANTHER" id="PTHR33164">
    <property type="entry name" value="TRANSCRIPTIONAL REGULATOR, MARR FAMILY"/>
    <property type="match status" value="1"/>
</dbReference>
<comment type="caution">
    <text evidence="2">The sequence shown here is derived from an EMBL/GenBank/DDBJ whole genome shotgun (WGS) entry which is preliminary data.</text>
</comment>
<dbReference type="PANTHER" id="PTHR33164:SF43">
    <property type="entry name" value="HTH-TYPE TRANSCRIPTIONAL REPRESSOR YETL"/>
    <property type="match status" value="1"/>
</dbReference>
<keyword evidence="2" id="KW-0238">DNA-binding</keyword>
<dbReference type="InterPro" id="IPR036390">
    <property type="entry name" value="WH_DNA-bd_sf"/>
</dbReference>
<dbReference type="InterPro" id="IPR039422">
    <property type="entry name" value="MarR/SlyA-like"/>
</dbReference>
<organism evidence="2 3">
    <name type="scientific">Rhodopseudomonas julia</name>
    <dbReference type="NCBI Taxonomy" id="200617"/>
    <lineage>
        <taxon>Bacteria</taxon>
        <taxon>Pseudomonadati</taxon>
        <taxon>Pseudomonadota</taxon>
        <taxon>Alphaproteobacteria</taxon>
        <taxon>Hyphomicrobiales</taxon>
        <taxon>Nitrobacteraceae</taxon>
        <taxon>Rhodopseudomonas</taxon>
    </lineage>
</organism>
<dbReference type="RefSeq" id="WP_307153372.1">
    <property type="nucleotide sequence ID" value="NZ_JAUSUK010000001.1"/>
</dbReference>
<dbReference type="Gene3D" id="1.10.10.10">
    <property type="entry name" value="Winged helix-like DNA-binding domain superfamily/Winged helix DNA-binding domain"/>
    <property type="match status" value="1"/>
</dbReference>
<evidence type="ECO:0000259" key="1">
    <source>
        <dbReference type="PROSITE" id="PS50995"/>
    </source>
</evidence>
<dbReference type="Pfam" id="PF01047">
    <property type="entry name" value="MarR"/>
    <property type="match status" value="1"/>
</dbReference>
<protein>
    <submittedName>
        <fullName evidence="2">DNA-binding MarR family transcriptional regulator</fullName>
    </submittedName>
</protein>
<name>A0ABU0C4Q1_9BRAD</name>